<dbReference type="Pfam" id="PF00676">
    <property type="entry name" value="E1_dh"/>
    <property type="match status" value="1"/>
</dbReference>
<evidence type="ECO:0000256" key="1">
    <source>
        <dbReference type="ARBA" id="ARBA00001964"/>
    </source>
</evidence>
<name>E1YGE3_9BACT</name>
<organism evidence="5">
    <name type="scientific">uncultured Desulfobacterium sp</name>
    <dbReference type="NCBI Taxonomy" id="201089"/>
    <lineage>
        <taxon>Bacteria</taxon>
        <taxon>Pseudomonadati</taxon>
        <taxon>Thermodesulfobacteriota</taxon>
        <taxon>Desulfobacteria</taxon>
        <taxon>Desulfobacterales</taxon>
        <taxon>Desulfobacteriaceae</taxon>
        <taxon>Desulfobacterium</taxon>
        <taxon>environmental samples</taxon>
    </lineage>
</organism>
<dbReference type="InterPro" id="IPR050642">
    <property type="entry name" value="PDH_E1_Alpha_Subunit"/>
</dbReference>
<reference evidence="5" key="1">
    <citation type="journal article" date="2011" name="Environ. Microbiol.">
        <title>Genomic insights into the metabolic potential of the polycyclic aromatic hydrocarbon degrading sulfate-reducing Deltaproteobacterium N47.</title>
        <authorList>
            <person name="Bergmann F."/>
            <person name="Selesi D."/>
            <person name="Weinmaier T."/>
            <person name="Tischler P."/>
            <person name="Rattei T."/>
            <person name="Meckenstock R.U."/>
        </authorList>
    </citation>
    <scope>NUCLEOTIDE SEQUENCE</scope>
</reference>
<dbReference type="Gene3D" id="3.40.50.970">
    <property type="match status" value="1"/>
</dbReference>
<dbReference type="EMBL" id="FR695872">
    <property type="protein sequence ID" value="CBX29637.1"/>
    <property type="molecule type" value="Genomic_DNA"/>
</dbReference>
<dbReference type="GO" id="GO:0004739">
    <property type="term" value="F:pyruvate dehydrogenase (acetyl-transferring) activity"/>
    <property type="evidence" value="ECO:0007669"/>
    <property type="project" value="TreeGrafter"/>
</dbReference>
<dbReference type="InterPro" id="IPR001017">
    <property type="entry name" value="DH_E1"/>
</dbReference>
<gene>
    <name evidence="5" type="ORF">N47_J06180</name>
</gene>
<accession>E1YGE3</accession>
<evidence type="ECO:0000313" key="5">
    <source>
        <dbReference type="EMBL" id="CBX29637.1"/>
    </source>
</evidence>
<dbReference type="InterPro" id="IPR029061">
    <property type="entry name" value="THDP-binding"/>
</dbReference>
<evidence type="ECO:0000256" key="2">
    <source>
        <dbReference type="ARBA" id="ARBA00023002"/>
    </source>
</evidence>
<comment type="cofactor">
    <cofactor evidence="1">
        <name>thiamine diphosphate</name>
        <dbReference type="ChEBI" id="CHEBI:58937"/>
    </cofactor>
</comment>
<proteinExistence type="predicted"/>
<feature type="domain" description="Dehydrogenase E1 component" evidence="4">
    <location>
        <begin position="27"/>
        <end position="323"/>
    </location>
</feature>
<dbReference type="SUPFAM" id="SSF52518">
    <property type="entry name" value="Thiamin diphosphate-binding fold (THDP-binding)"/>
    <property type="match status" value="1"/>
</dbReference>
<keyword evidence="5" id="KW-0670">Pyruvate</keyword>
<evidence type="ECO:0000256" key="3">
    <source>
        <dbReference type="ARBA" id="ARBA00023052"/>
    </source>
</evidence>
<dbReference type="AlphaFoldDB" id="E1YGE3"/>
<protein>
    <submittedName>
        <fullName evidence="5">Pyruvate dehydrogenase E1 component subunit alpha</fullName>
    </submittedName>
</protein>
<dbReference type="GO" id="GO:0006086">
    <property type="term" value="P:pyruvate decarboxylation to acetyl-CoA"/>
    <property type="evidence" value="ECO:0007669"/>
    <property type="project" value="TreeGrafter"/>
</dbReference>
<dbReference type="CDD" id="cd02000">
    <property type="entry name" value="TPP_E1_PDC_ADC_BCADC"/>
    <property type="match status" value="1"/>
</dbReference>
<keyword evidence="3" id="KW-0786">Thiamine pyrophosphate</keyword>
<dbReference type="PANTHER" id="PTHR11516:SF60">
    <property type="entry name" value="PYRUVATE DEHYDROGENASE E1 COMPONENT SUBUNIT ALPHA"/>
    <property type="match status" value="1"/>
</dbReference>
<evidence type="ECO:0000259" key="4">
    <source>
        <dbReference type="Pfam" id="PF00676"/>
    </source>
</evidence>
<sequence>MTIELYGKRRSVMEPQANAVRLKAMYEKMVLIRKFEERIIELAKEQGRIAGMQILSNGQEAVAVGIIEALSTEDVIVSNHRSHGHLLAKGADPRYLMAEIMGKAGGVNKGKSGTLHLAVPEVNALMTSTVVGAGPPLAAGAAFAQQYRDEPNITVVFFGDGAAAEGSVHEAMNLAALWKLPLLFVCENNCWAGAQSYAQHCPIGDIAQRGIAYGMPGEYVDGNDVEKVYALSVSMADHCRNGKGPALIEAKTYRMRGHGENDHQHYVEKDELDFWAKKCPVGSLRKKMIQDSIVTEDELQTIETNCMVMVEEAVAFADKSPLPLAKEALNDIWV</sequence>
<keyword evidence="2" id="KW-0560">Oxidoreductase</keyword>
<dbReference type="PANTHER" id="PTHR11516">
    <property type="entry name" value="PYRUVATE DEHYDROGENASE E1 COMPONENT, ALPHA SUBUNIT BACTERIAL AND ORGANELLAR"/>
    <property type="match status" value="1"/>
</dbReference>